<evidence type="ECO:0000313" key="3">
    <source>
        <dbReference type="Proteomes" id="UP001319180"/>
    </source>
</evidence>
<reference evidence="2 3" key="1">
    <citation type="submission" date="2021-05" db="EMBL/GenBank/DDBJ databases">
        <title>A Polyphasic approach of four new species of the genus Ohtaekwangia: Ohtaekwangia histidinii sp. nov., Ohtaekwangia cretensis sp. nov., Ohtaekwangia indiensis sp. nov., Ohtaekwangia reichenbachii sp. nov. from diverse environment.</title>
        <authorList>
            <person name="Octaviana S."/>
        </authorList>
    </citation>
    <scope>NUCLEOTIDE SEQUENCE [LARGE SCALE GENOMIC DNA]</scope>
    <source>
        <strain evidence="2 3">PWU37</strain>
    </source>
</reference>
<keyword evidence="1" id="KW-1133">Transmembrane helix</keyword>
<dbReference type="Pfam" id="PF14362">
    <property type="entry name" value="DUF4407"/>
    <property type="match status" value="1"/>
</dbReference>
<dbReference type="InterPro" id="IPR025519">
    <property type="entry name" value="DUF4407"/>
</dbReference>
<dbReference type="AlphaFoldDB" id="A0AAP2DCK8"/>
<name>A0AAP2DCK8_9BACT</name>
<dbReference type="RefSeq" id="WP_254091487.1">
    <property type="nucleotide sequence ID" value="NZ_JAHESC010000024.1"/>
</dbReference>
<protein>
    <submittedName>
        <fullName evidence="2">DUF4407 domain-containing protein</fullName>
    </submittedName>
</protein>
<keyword evidence="1" id="KW-0812">Transmembrane</keyword>
<dbReference type="Proteomes" id="UP001319180">
    <property type="component" value="Unassembled WGS sequence"/>
</dbReference>
<evidence type="ECO:0000313" key="2">
    <source>
        <dbReference type="EMBL" id="MBT1688260.1"/>
    </source>
</evidence>
<feature type="transmembrane region" description="Helical" evidence="1">
    <location>
        <begin position="97"/>
        <end position="116"/>
    </location>
</feature>
<keyword evidence="3" id="KW-1185">Reference proteome</keyword>
<keyword evidence="1" id="KW-0472">Membrane</keyword>
<sequence length="314" mass="36193">MRNGWLKFGCFLTGINYEILSTCSELSKKRLLKYTSALLIICLLWMVIGYAFTERYLKGTWYVCLVGAAAMIFLIIQIERQVILSSRDNRGLQVFRGVIAIAMALIGTVIIDQHLFKDDIDKRKLFSMDEEVKLILPGRAEELKRQLDEMDSIILSKEGERKYIADDVVKNAFVTIVEQDISYDSARKKVVTVSKRKVPNPKASLLEPMDKTIISLRKEKAKKDSLLLGLRPQIEADIKANVGFLDELEVMFDLLTESGVSACAWSIWFIFLLGLELFILVSKLYETETDYDRRMQQQMELHYRRIDLLKQQAE</sequence>
<comment type="caution">
    <text evidence="2">The sequence shown here is derived from an EMBL/GenBank/DDBJ whole genome shotgun (WGS) entry which is preliminary data.</text>
</comment>
<dbReference type="EMBL" id="JAHESC010000024">
    <property type="protein sequence ID" value="MBT1688260.1"/>
    <property type="molecule type" value="Genomic_DNA"/>
</dbReference>
<gene>
    <name evidence="2" type="ORF">KK078_16940</name>
</gene>
<proteinExistence type="predicted"/>
<feature type="transmembrane region" description="Helical" evidence="1">
    <location>
        <begin position="34"/>
        <end position="53"/>
    </location>
</feature>
<feature type="transmembrane region" description="Helical" evidence="1">
    <location>
        <begin position="59"/>
        <end position="76"/>
    </location>
</feature>
<evidence type="ECO:0000256" key="1">
    <source>
        <dbReference type="SAM" id="Phobius"/>
    </source>
</evidence>
<organism evidence="2 3">
    <name type="scientific">Dawidia soli</name>
    <dbReference type="NCBI Taxonomy" id="2782352"/>
    <lineage>
        <taxon>Bacteria</taxon>
        <taxon>Pseudomonadati</taxon>
        <taxon>Bacteroidota</taxon>
        <taxon>Cytophagia</taxon>
        <taxon>Cytophagales</taxon>
        <taxon>Chryseotaleaceae</taxon>
        <taxon>Dawidia</taxon>
    </lineage>
</organism>
<feature type="transmembrane region" description="Helical" evidence="1">
    <location>
        <begin position="265"/>
        <end position="285"/>
    </location>
</feature>
<accession>A0AAP2DCK8</accession>